<keyword evidence="1" id="KW-0808">Transferase</keyword>
<dbReference type="InterPro" id="IPR029063">
    <property type="entry name" value="SAM-dependent_MTases_sf"/>
</dbReference>
<dbReference type="EMBL" id="FNMZ01000001">
    <property type="protein sequence ID" value="SDW18350.1"/>
    <property type="molecule type" value="Genomic_DNA"/>
</dbReference>
<dbReference type="GO" id="GO:0032259">
    <property type="term" value="P:methylation"/>
    <property type="evidence" value="ECO:0007669"/>
    <property type="project" value="UniProtKB-KW"/>
</dbReference>
<dbReference type="GO" id="GO:0008168">
    <property type="term" value="F:methyltransferase activity"/>
    <property type="evidence" value="ECO:0007669"/>
    <property type="project" value="UniProtKB-KW"/>
</dbReference>
<dbReference type="Proteomes" id="UP000199118">
    <property type="component" value="Unassembled WGS sequence"/>
</dbReference>
<dbReference type="SUPFAM" id="SSF53335">
    <property type="entry name" value="S-adenosyl-L-methionine-dependent methyltransferases"/>
    <property type="match status" value="1"/>
</dbReference>
<keyword evidence="1" id="KW-0489">Methyltransferase</keyword>
<organism evidence="1 2">
    <name type="scientific">Albimonas donghaensis</name>
    <dbReference type="NCBI Taxonomy" id="356660"/>
    <lineage>
        <taxon>Bacteria</taxon>
        <taxon>Pseudomonadati</taxon>
        <taxon>Pseudomonadota</taxon>
        <taxon>Alphaproteobacteria</taxon>
        <taxon>Rhodobacterales</taxon>
        <taxon>Paracoccaceae</taxon>
        <taxon>Albimonas</taxon>
    </lineage>
</organism>
<proteinExistence type="predicted"/>
<name>A0A1H2RGR5_9RHOB</name>
<evidence type="ECO:0000313" key="2">
    <source>
        <dbReference type="Proteomes" id="UP000199118"/>
    </source>
</evidence>
<dbReference type="AlphaFoldDB" id="A0A1H2RGR5"/>
<dbReference type="Gene3D" id="3.40.50.150">
    <property type="entry name" value="Vaccinia Virus protein VP39"/>
    <property type="match status" value="1"/>
</dbReference>
<reference evidence="1 2" key="1">
    <citation type="submission" date="2016-10" db="EMBL/GenBank/DDBJ databases">
        <authorList>
            <person name="de Groot N.N."/>
        </authorList>
    </citation>
    <scope>NUCLEOTIDE SEQUENCE [LARGE SCALE GENOMIC DNA]</scope>
    <source>
        <strain evidence="1 2">DSM 17890</strain>
    </source>
</reference>
<dbReference type="OrthoDB" id="9921129at2"/>
<accession>A0A1H2RGR5</accession>
<sequence>MTRTPDVLSAAGAVPEPVADIAARPVIADLPACHGVLAFASPARLAAAAALAGAALRPVRRLLMLEVGSGVGLAVQAAALAGTGTTILAQAEDAAEAAHAAALLAEAGLDGAAEVVAGPPSRLAARLDAQGDARGDARGDAQGDAQGDAAEFDLAVMPWGWDLLPEAERAALIGLLARRLAPGGGFMLTRSVAPGALSVGALRQLTLNRWDAAADIADPAARMARTLEEAERVTLLSHRFMRGAVDWAQSRDEMRRLPPRVFARIWGAPRPAPQDSRSFAAALAPAGLVAWTPADPLRLARSFDMTEAQQAEIDRCADPFEAAEVADLMLMRQTRSDLFLKAGGPAAEPGALQLLPAPGAAEAVAAGIRVEGLLGPMTLARAAYLPVLDALEQAGGGGAARLDATARRLGLETPALTERAAVLLSAGFVLPAPHGAAGPPQAARDAAARLSEILLRRGIADVLSDPVTAGALPRRGTGVA</sequence>
<dbReference type="RefSeq" id="WP_092679407.1">
    <property type="nucleotide sequence ID" value="NZ_FNMZ01000001.1"/>
</dbReference>
<protein>
    <submittedName>
        <fullName evidence="1">Predicted methyltransferase regulatory domain-containing protein</fullName>
    </submittedName>
</protein>
<evidence type="ECO:0000313" key="1">
    <source>
        <dbReference type="EMBL" id="SDW18350.1"/>
    </source>
</evidence>
<dbReference type="STRING" id="356660.SAMN05444336_101348"/>
<keyword evidence="2" id="KW-1185">Reference proteome</keyword>
<gene>
    <name evidence="1" type="ORF">SAMN05444336_101348</name>
</gene>